<dbReference type="InterPro" id="IPR014284">
    <property type="entry name" value="RNA_pol_sigma-70_dom"/>
</dbReference>
<evidence type="ECO:0000259" key="8">
    <source>
        <dbReference type="Pfam" id="PF08281"/>
    </source>
</evidence>
<feature type="region of interest" description="Disordered" evidence="6">
    <location>
        <begin position="93"/>
        <end position="113"/>
    </location>
</feature>
<evidence type="ECO:0000256" key="1">
    <source>
        <dbReference type="ARBA" id="ARBA00010641"/>
    </source>
</evidence>
<dbReference type="InterPro" id="IPR013325">
    <property type="entry name" value="RNA_pol_sigma_r2"/>
</dbReference>
<dbReference type="RefSeq" id="WP_369311903.1">
    <property type="nucleotide sequence ID" value="NZ_JBEHZE010000001.1"/>
</dbReference>
<evidence type="ECO:0000256" key="2">
    <source>
        <dbReference type="ARBA" id="ARBA00023015"/>
    </source>
</evidence>
<keyword evidence="3" id="KW-0731">Sigma factor</keyword>
<accession>A0ABV3Z3R0</accession>
<keyword evidence="10" id="KW-1185">Reference proteome</keyword>
<evidence type="ECO:0000256" key="5">
    <source>
        <dbReference type="ARBA" id="ARBA00023163"/>
    </source>
</evidence>
<dbReference type="EMBL" id="JBEHZE010000001">
    <property type="protein sequence ID" value="MEX6632131.1"/>
    <property type="molecule type" value="Genomic_DNA"/>
</dbReference>
<dbReference type="Pfam" id="PF08281">
    <property type="entry name" value="Sigma70_r4_2"/>
    <property type="match status" value="1"/>
</dbReference>
<dbReference type="Gene3D" id="1.10.1740.10">
    <property type="match status" value="1"/>
</dbReference>
<evidence type="ECO:0000256" key="3">
    <source>
        <dbReference type="ARBA" id="ARBA00023082"/>
    </source>
</evidence>
<dbReference type="InterPro" id="IPR007627">
    <property type="entry name" value="RNA_pol_sigma70_r2"/>
</dbReference>
<protein>
    <submittedName>
        <fullName evidence="9">RNA polymerase sigma factor</fullName>
    </submittedName>
</protein>
<comment type="similarity">
    <text evidence="1">Belongs to the sigma-70 factor family. ECF subfamily.</text>
</comment>
<dbReference type="Gene3D" id="1.10.10.10">
    <property type="entry name" value="Winged helix-like DNA-binding domain superfamily/Winged helix DNA-binding domain"/>
    <property type="match status" value="1"/>
</dbReference>
<evidence type="ECO:0000313" key="9">
    <source>
        <dbReference type="EMBL" id="MEX6632131.1"/>
    </source>
</evidence>
<keyword evidence="4" id="KW-0238">DNA-binding</keyword>
<dbReference type="InterPro" id="IPR013249">
    <property type="entry name" value="RNA_pol_sigma70_r4_t2"/>
</dbReference>
<dbReference type="InterPro" id="IPR013324">
    <property type="entry name" value="RNA_pol_sigma_r3/r4-like"/>
</dbReference>
<keyword evidence="5" id="KW-0804">Transcription</keyword>
<comment type="caution">
    <text evidence="9">The sequence shown here is derived from an EMBL/GenBank/DDBJ whole genome shotgun (WGS) entry which is preliminary data.</text>
</comment>
<evidence type="ECO:0000313" key="10">
    <source>
        <dbReference type="Proteomes" id="UP001560685"/>
    </source>
</evidence>
<feature type="domain" description="RNA polymerase sigma-70 region 2" evidence="7">
    <location>
        <begin position="27"/>
        <end position="95"/>
    </location>
</feature>
<dbReference type="SUPFAM" id="SSF88946">
    <property type="entry name" value="Sigma2 domain of RNA polymerase sigma factors"/>
    <property type="match status" value="1"/>
</dbReference>
<evidence type="ECO:0000256" key="6">
    <source>
        <dbReference type="SAM" id="MobiDB-lite"/>
    </source>
</evidence>
<sequence length="199" mass="22965">MLEQETDSSEALVKRAGNGDRTAAAMLVERHTNMIYAASYRMLGNKHAAEDAVQETFLRLWRHASKWKPQGAKFETWLYRVAMNICVDQLRKTKRDVPEDAAPERADSADRQDQSLFLSERRFAIDEALEKLPERQRMAITLCHYQEMTNIEAAEIMEISVDALESLLARGRRKLRDMLAPMREHLMGKMDDEQSSHVN</sequence>
<dbReference type="CDD" id="cd06171">
    <property type="entry name" value="Sigma70_r4"/>
    <property type="match status" value="1"/>
</dbReference>
<name>A0ABV3Z3R0_9PROT</name>
<keyword evidence="2" id="KW-0805">Transcription regulation</keyword>
<proteinExistence type="inferred from homology"/>
<reference evidence="9 10" key="1">
    <citation type="submission" date="2024-05" db="EMBL/GenBank/DDBJ databases">
        <title>Three bacterial strains, DH-69, EH-24, and ECK-19 isolated from coastal sediments.</title>
        <authorList>
            <person name="Ye Y.-Q."/>
            <person name="Du Z.-J."/>
        </authorList>
    </citation>
    <scope>NUCLEOTIDE SEQUENCE [LARGE SCALE GENOMIC DNA]</scope>
    <source>
        <strain evidence="9 10">ECK-19</strain>
    </source>
</reference>
<evidence type="ECO:0000259" key="7">
    <source>
        <dbReference type="Pfam" id="PF04542"/>
    </source>
</evidence>
<dbReference type="NCBIfam" id="NF004113">
    <property type="entry name" value="PRK05602.1"/>
    <property type="match status" value="1"/>
</dbReference>
<dbReference type="Proteomes" id="UP001560685">
    <property type="component" value="Unassembled WGS sequence"/>
</dbReference>
<dbReference type="PANTHER" id="PTHR43133:SF8">
    <property type="entry name" value="RNA POLYMERASE SIGMA FACTOR HI_1459-RELATED"/>
    <property type="match status" value="1"/>
</dbReference>
<dbReference type="InterPro" id="IPR036388">
    <property type="entry name" value="WH-like_DNA-bd_sf"/>
</dbReference>
<dbReference type="SUPFAM" id="SSF88659">
    <property type="entry name" value="Sigma3 and sigma4 domains of RNA polymerase sigma factors"/>
    <property type="match status" value="1"/>
</dbReference>
<feature type="domain" description="RNA polymerase sigma factor 70 region 4 type 2" evidence="8">
    <location>
        <begin position="123"/>
        <end position="175"/>
    </location>
</feature>
<dbReference type="PANTHER" id="PTHR43133">
    <property type="entry name" value="RNA POLYMERASE ECF-TYPE SIGMA FACTO"/>
    <property type="match status" value="1"/>
</dbReference>
<evidence type="ECO:0000256" key="4">
    <source>
        <dbReference type="ARBA" id="ARBA00023125"/>
    </source>
</evidence>
<dbReference type="InterPro" id="IPR039425">
    <property type="entry name" value="RNA_pol_sigma-70-like"/>
</dbReference>
<dbReference type="NCBIfam" id="TIGR02937">
    <property type="entry name" value="sigma70-ECF"/>
    <property type="match status" value="1"/>
</dbReference>
<gene>
    <name evidence="9" type="ORF">ABFZ84_01085</name>
</gene>
<organism evidence="9 10">
    <name type="scientific">Hyphococcus lacteus</name>
    <dbReference type="NCBI Taxonomy" id="3143536"/>
    <lineage>
        <taxon>Bacteria</taxon>
        <taxon>Pseudomonadati</taxon>
        <taxon>Pseudomonadota</taxon>
        <taxon>Alphaproteobacteria</taxon>
        <taxon>Parvularculales</taxon>
        <taxon>Parvularculaceae</taxon>
        <taxon>Hyphococcus</taxon>
    </lineage>
</organism>
<dbReference type="Pfam" id="PF04542">
    <property type="entry name" value="Sigma70_r2"/>
    <property type="match status" value="1"/>
</dbReference>